<protein>
    <submittedName>
        <fullName evidence="1">Uncharacterized protein</fullName>
    </submittedName>
</protein>
<evidence type="ECO:0000313" key="1">
    <source>
        <dbReference type="EMBL" id="ACT50815.1"/>
    </source>
</evidence>
<dbReference type="RefSeq" id="WP_013442413.1">
    <property type="nucleotide sequence ID" value="NC_012969.1"/>
</dbReference>
<dbReference type="HOGENOM" id="CLU_2330519_0_0_4"/>
<dbReference type="Proteomes" id="UP000002743">
    <property type="component" value="Chromosome"/>
</dbReference>
<evidence type="ECO:0000313" key="2">
    <source>
        <dbReference type="Proteomes" id="UP000002743"/>
    </source>
</evidence>
<reference evidence="2" key="1">
    <citation type="submission" date="2009-07" db="EMBL/GenBank/DDBJ databases">
        <title>Complete sequence of chromosome of Methylovorus sp. SIP3-4.</title>
        <authorList>
            <person name="Lucas S."/>
            <person name="Copeland A."/>
            <person name="Lapidus A."/>
            <person name="Glavina del Rio T."/>
            <person name="Tice H."/>
            <person name="Bruce D."/>
            <person name="Goodwin L."/>
            <person name="Pitluck S."/>
            <person name="Clum A."/>
            <person name="Larimer F."/>
            <person name="Land M."/>
            <person name="Hauser L."/>
            <person name="Kyrpides N."/>
            <person name="Mikhailova N."/>
            <person name="Kayluzhnaya M."/>
            <person name="Chistoserdova L."/>
        </authorList>
    </citation>
    <scope>NUCLEOTIDE SEQUENCE [LARGE SCALE GENOMIC DNA]</scope>
    <source>
        <strain evidence="2">SIP3-4</strain>
    </source>
</reference>
<name>C6XE40_METGS</name>
<keyword evidence="2" id="KW-1185">Reference proteome</keyword>
<dbReference type="AlphaFoldDB" id="C6XE40"/>
<gene>
    <name evidence="1" type="ordered locus">Msip34_1570</name>
</gene>
<proteinExistence type="predicted"/>
<accession>C6XE40</accession>
<dbReference type="KEGG" id="mei:Msip34_1570"/>
<sequence length="98" mass="11796">MDYDNFRLFDHLAELVCCIDECKFNPRERELFPFYYSEAIQIIDRVESQGYSSSKLRQYLNQINEYFKINDVLMKTIDDTHNEIAQIMGEESKYLYGE</sequence>
<dbReference type="EMBL" id="CP001674">
    <property type="protein sequence ID" value="ACT50815.1"/>
    <property type="molecule type" value="Genomic_DNA"/>
</dbReference>
<reference evidence="1 2" key="2">
    <citation type="journal article" date="2011" name="J. Bacteriol.">
        <title>Genomes of three methylotrophs from a single niche uncover genetic and metabolic divergence of Methylophilaceae.</title>
        <authorList>
            <person name="Lapidus A."/>
            <person name="Clum A."/>
            <person name="Labutti K."/>
            <person name="Kaluzhnaya M.G."/>
            <person name="Lim S."/>
            <person name="Beck D.A."/>
            <person name="Glavina Del Rio T."/>
            <person name="Nolan M."/>
            <person name="Mavromatis K."/>
            <person name="Huntemann M."/>
            <person name="Lucas S."/>
            <person name="Lidstrom M.E."/>
            <person name="Ivanova N."/>
            <person name="Chistoserdova L."/>
        </authorList>
    </citation>
    <scope>NUCLEOTIDE SEQUENCE [LARGE SCALE GENOMIC DNA]</scope>
    <source>
        <strain evidence="1 2">SIP3-4</strain>
    </source>
</reference>
<organism evidence="1 2">
    <name type="scientific">Methylovorus glucosotrophus (strain SIP3-4)</name>
    <dbReference type="NCBI Taxonomy" id="582744"/>
    <lineage>
        <taxon>Bacteria</taxon>
        <taxon>Pseudomonadati</taxon>
        <taxon>Pseudomonadota</taxon>
        <taxon>Betaproteobacteria</taxon>
        <taxon>Nitrosomonadales</taxon>
        <taxon>Methylophilaceae</taxon>
        <taxon>Methylovorus</taxon>
    </lineage>
</organism>